<dbReference type="InterPro" id="IPR050654">
    <property type="entry name" value="AChE-related_enzymes"/>
</dbReference>
<accession>A0A7W3VXQ5</accession>
<dbReference type="InterPro" id="IPR029058">
    <property type="entry name" value="AB_hydrolase_fold"/>
</dbReference>
<evidence type="ECO:0000256" key="2">
    <source>
        <dbReference type="ARBA" id="ARBA00022801"/>
    </source>
</evidence>
<reference evidence="6 7" key="1">
    <citation type="submission" date="2020-08" db="EMBL/GenBank/DDBJ databases">
        <title>Amycolatopsis sp. nov. DR6-1 isolated from Dendrobium heterocarpum.</title>
        <authorList>
            <person name="Tedsree N."/>
            <person name="Kuncharoen N."/>
            <person name="Likhitwitayawuid K."/>
            <person name="Tanasupawat S."/>
        </authorList>
    </citation>
    <scope>NUCLEOTIDE SEQUENCE [LARGE SCALE GENOMIC DNA]</scope>
    <source>
        <strain evidence="6 7">DR6-1</strain>
    </source>
</reference>
<keyword evidence="2 3" id="KW-0378">Hydrolase</keyword>
<feature type="domain" description="Carboxylesterase type B" evidence="5">
    <location>
        <begin position="39"/>
        <end position="465"/>
    </location>
</feature>
<evidence type="ECO:0000256" key="1">
    <source>
        <dbReference type="ARBA" id="ARBA00005964"/>
    </source>
</evidence>
<dbReference type="PANTHER" id="PTHR43918">
    <property type="entry name" value="ACETYLCHOLINESTERASE"/>
    <property type="match status" value="1"/>
</dbReference>
<dbReference type="PROSITE" id="PS00122">
    <property type="entry name" value="CARBOXYLESTERASE_B_1"/>
    <property type="match status" value="1"/>
</dbReference>
<comment type="caution">
    <text evidence="6">The sequence shown here is derived from an EMBL/GenBank/DDBJ whole genome shotgun (WGS) entry which is preliminary data.</text>
</comment>
<dbReference type="EC" id="3.1.1.-" evidence="3"/>
<evidence type="ECO:0000313" key="7">
    <source>
        <dbReference type="Proteomes" id="UP000526734"/>
    </source>
</evidence>
<feature type="chain" id="PRO_5039760784" description="Carboxylic ester hydrolase" evidence="3">
    <location>
        <begin position="29"/>
        <end position="496"/>
    </location>
</feature>
<dbReference type="EMBL" id="JACGZW010000005">
    <property type="protein sequence ID" value="MBB1155050.1"/>
    <property type="molecule type" value="Genomic_DNA"/>
</dbReference>
<evidence type="ECO:0000259" key="5">
    <source>
        <dbReference type="Pfam" id="PF00135"/>
    </source>
</evidence>
<gene>
    <name evidence="6" type="ORF">H4281_18050</name>
</gene>
<name>A0A7W3VXQ5_9PSEU</name>
<dbReference type="Gene3D" id="3.40.50.1820">
    <property type="entry name" value="alpha/beta hydrolase"/>
    <property type="match status" value="1"/>
</dbReference>
<dbReference type="InterPro" id="IPR002018">
    <property type="entry name" value="CarbesteraseB"/>
</dbReference>
<evidence type="ECO:0000256" key="4">
    <source>
        <dbReference type="SAM" id="MobiDB-lite"/>
    </source>
</evidence>
<dbReference type="PROSITE" id="PS00941">
    <property type="entry name" value="CARBOXYLESTERASE_B_2"/>
    <property type="match status" value="1"/>
</dbReference>
<dbReference type="PROSITE" id="PS51257">
    <property type="entry name" value="PROKAR_LIPOPROTEIN"/>
    <property type="match status" value="1"/>
</dbReference>
<dbReference type="GO" id="GO:0052689">
    <property type="term" value="F:carboxylic ester hydrolase activity"/>
    <property type="evidence" value="ECO:0007669"/>
    <property type="project" value="TreeGrafter"/>
</dbReference>
<keyword evidence="3" id="KW-0732">Signal</keyword>
<organism evidence="6 7">
    <name type="scientific">Amycolatopsis dendrobii</name>
    <dbReference type="NCBI Taxonomy" id="2760662"/>
    <lineage>
        <taxon>Bacteria</taxon>
        <taxon>Bacillati</taxon>
        <taxon>Actinomycetota</taxon>
        <taxon>Actinomycetes</taxon>
        <taxon>Pseudonocardiales</taxon>
        <taxon>Pseudonocardiaceae</taxon>
        <taxon>Amycolatopsis</taxon>
    </lineage>
</organism>
<proteinExistence type="inferred from homology"/>
<dbReference type="SUPFAM" id="SSF53474">
    <property type="entry name" value="alpha/beta-Hydrolases"/>
    <property type="match status" value="1"/>
</dbReference>
<dbReference type="Proteomes" id="UP000526734">
    <property type="component" value="Unassembled WGS sequence"/>
</dbReference>
<feature type="region of interest" description="Disordered" evidence="4">
    <location>
        <begin position="73"/>
        <end position="96"/>
    </location>
</feature>
<dbReference type="PANTHER" id="PTHR43918:SF4">
    <property type="entry name" value="CARBOXYLIC ESTER HYDROLASE"/>
    <property type="match status" value="1"/>
</dbReference>
<keyword evidence="7" id="KW-1185">Reference proteome</keyword>
<evidence type="ECO:0000313" key="6">
    <source>
        <dbReference type="EMBL" id="MBB1155050.1"/>
    </source>
</evidence>
<dbReference type="InterPro" id="IPR019826">
    <property type="entry name" value="Carboxylesterase_B_AS"/>
</dbReference>
<comment type="similarity">
    <text evidence="1 3">Belongs to the type-B carboxylesterase/lipase family.</text>
</comment>
<dbReference type="InterPro" id="IPR019819">
    <property type="entry name" value="Carboxylesterase_B_CS"/>
</dbReference>
<sequence length="496" mass="51790">MAAAFRGIRRRWLAALAVVPVLAASACASSVAAISKAGDVVHTAAGAVRGSVAPDHRVFQGIPYAAAPVGERRWQPPAPVEPWPGERDATKPGPRCPQAADGALTSEDCLYLNVWTPPVGETGRPVLVWLHGGAFLSGGGDRYGAARLVDRGDTVVVTLNYRLGALGFLADPSLGPEPGNYGFLDQQQALLWVRDNIASFGGDPDQVTIAGESAGGMSVCDHLVAPGSRGLFRAAIIQSGPCQAQATLSAAEHKSVEYAAARGCTDRRTAAECLRALPVKKLLTAPAYGSIAGIEMPGPVTGGSVLPGKVPATPVPVMLGTTHDEFTYFLAEQAAAGREVTRHGYPQALANVFPHADAVAREYPVDAFSGNASLAYAAAVTDWAFACPAAKLGSSLPSVSRYEFNDPTSPAAAALRAPFPLGATHTAELPYLFDFAEQPTTFTPAQQRLADRMADDWTAFVRGGPTGQAVAYRPGGAQPLTGFAQDHHCGFWASLR</sequence>
<protein>
    <recommendedName>
        <fullName evidence="3">Carboxylic ester hydrolase</fullName>
        <ecNumber evidence="3">3.1.1.-</ecNumber>
    </recommendedName>
</protein>
<evidence type="ECO:0000256" key="3">
    <source>
        <dbReference type="RuleBase" id="RU361235"/>
    </source>
</evidence>
<feature type="signal peptide" evidence="3">
    <location>
        <begin position="1"/>
        <end position="28"/>
    </location>
</feature>
<dbReference type="Pfam" id="PF00135">
    <property type="entry name" value="COesterase"/>
    <property type="match status" value="1"/>
</dbReference>
<dbReference type="AlphaFoldDB" id="A0A7W3VXQ5"/>